<evidence type="ECO:0000256" key="3">
    <source>
        <dbReference type="ARBA" id="ARBA00022729"/>
    </source>
</evidence>
<dbReference type="SUPFAM" id="SSF49478">
    <property type="entry name" value="Cna protein B-type domain"/>
    <property type="match status" value="4"/>
</dbReference>
<proteinExistence type="inferred from homology"/>
<dbReference type="Pfam" id="PF05737">
    <property type="entry name" value="Collagen_bind"/>
    <property type="match status" value="4"/>
</dbReference>
<name>A0A927HBM3_9BACI</name>
<dbReference type="Proteomes" id="UP000602076">
    <property type="component" value="Unassembled WGS sequence"/>
</dbReference>
<dbReference type="Gene3D" id="2.60.40.10">
    <property type="entry name" value="Immunoglobulins"/>
    <property type="match status" value="4"/>
</dbReference>
<dbReference type="NCBIfam" id="TIGR01167">
    <property type="entry name" value="LPXTG_anchor"/>
    <property type="match status" value="1"/>
</dbReference>
<sequence length="1557" mass="171211">MMKKMSLMALVFLLVIQSFIGPLMASANTVEANTLKQSFTFGEIEVKEAGAASIPWILTAGDEITEQTYTHNSGLKLENELSGTLSKGESAVGTYTITVDGLVIAVLFANQKQDATGVIEVTGVQEETVDEEDNTIQVQSIKAIGGSARQVVEISDVKMNFIELKVGDLSIKNSEDADDIQLQENQEAKIFYSFDLNIETPYAKGSTFTFQLPQSIVVFDESALEGTVEVPGEPPFEYKTNATGLVTVTYLDDVEPGEYTMTLDFAAKFGNFASNEELEQSLEIPIKGSDMISLNLTFLPSSSSEKMTKVGTVESKNGKKYINWTVWTNRAGKELKDAELNDGIGEGHILVPDSITVEKYKVGINGVIESSKVSSVENTFPIKFLEDGKFAYKVIYQTEVTRKAENVAETFTNNASLKNNESITETAEGKVTITYGTPLAKVGPSGDKYRAGWEIQYNYLGASIEAEKAEITDTLEGAHKIDSDSIKVYEVVVNEEGKEASSTALPKSGYTVVFSEDGKKLVVKFANSAENGSVTKAFKVTYDTVSTEEFITTTSTVKNTVTSTNTDSSSNQYVKEGILPLGEGIFVKSRGPIDFSNKTITWKLEINAEKDLENFKVVDTFIEKDGNSYQSLLKPNEGTGQYVTITGYDDETTLTVLDARKGYTLEFMEKIPKGSKVTITYKTKFDILPDGTVYEQYGNKAVATWNGQTSTNNTITKDAVYKPGNTPTGNNGYKNGEFDHVTQTFNWNIAVNINKQDINGATVTDTVGAGHHIENLGSVSIRQLNLTNNDTGTPGVELSEDNYEISSSKIENRITGFTITFKDLDSNQNNQAYIITYQTKDSDDIIGQSEGSASMYTNTAVFKTDDKKTYTYNGKVDIKNANELISKTAQTNPNEETITWTVDINKSHSHLGEIKLTDKPSANQLLLKDTFEIRKYKINKNGSISYDGWKKVESEKVEFLTDGGFVLTLGNLTQTGYQVQYKTFFTGANNEQFSNQASINYTGSAIDSDLIEDGFSDKYVYNSSSGSISSSKGTIKLHKIGHNLVTGEKVNLAGVKFELYNKTGQYKLAEATSDANGHVEFEKVRYGKYIIREVVATTPAGYLTAKDLPFTMNEKTDTLIEDNENKVIEVANVKITHAVKLTKVDAQEKDKNGQPVTLKGAQFTLYKESGEIVTVKDEKGNDIELSKLTTDEKGEIIVSDLEPGKYYFKETKAPDHYVLDSNEEERKTAIFEIKENQGEAVDVTKVNQRGTGKVVITKVDAVDNETLLDGVEFELSNKDGVTQKGTTDENGKVEFTDLPYGSYTLKETKAKEGYVLDTAEREVVLDSDTNGAVEQLTIKNNKIIRAFKLTKVNASNTDIVLQGAEFKLLYKKQKTDEYTEVIGKEQLTTDKDGVIYVENLDAGTYQLIETKAPAGYRVDSTPISFVIEDDQIEVKQLVKKNERIPVVYPEKPSPENPDDSKPEEPNNPENPDDSNPEGPANPTDSGESVDVKDAVDSKNPESADKGNSSSEGKLNGGKDGKKLPQTGENYPIGKIVLGILLILIGCILWKKKVPMNN</sequence>
<feature type="domain" description="SpaA-like prealbumin fold" evidence="7">
    <location>
        <begin position="1139"/>
        <end position="1242"/>
    </location>
</feature>
<keyword evidence="5" id="KW-1133">Transmembrane helix</keyword>
<feature type="domain" description="SpaA-like prealbumin fold" evidence="7">
    <location>
        <begin position="1048"/>
        <end position="1118"/>
    </location>
</feature>
<feature type="domain" description="Collagen binding" evidence="6">
    <location>
        <begin position="441"/>
        <end position="571"/>
    </location>
</feature>
<organism evidence="8 9">
    <name type="scientific">Peribacillus faecalis</name>
    <dbReference type="NCBI Taxonomy" id="2772559"/>
    <lineage>
        <taxon>Bacteria</taxon>
        <taxon>Bacillati</taxon>
        <taxon>Bacillota</taxon>
        <taxon>Bacilli</taxon>
        <taxon>Bacillales</taxon>
        <taxon>Bacillaceae</taxon>
        <taxon>Peribacillus</taxon>
    </lineage>
</organism>
<dbReference type="InterPro" id="IPR008456">
    <property type="entry name" value="Collagen-bd_dom"/>
</dbReference>
<dbReference type="InterPro" id="IPR008966">
    <property type="entry name" value="Adhesion_dom_sf"/>
</dbReference>
<feature type="region of interest" description="Disordered" evidence="4">
    <location>
        <begin position="1445"/>
        <end position="1529"/>
    </location>
</feature>
<keyword evidence="3" id="KW-0732">Signal</keyword>
<evidence type="ECO:0000313" key="8">
    <source>
        <dbReference type="EMBL" id="MBD3108742.1"/>
    </source>
</evidence>
<dbReference type="EMBL" id="JACXSI010000023">
    <property type="protein sequence ID" value="MBD3108742.1"/>
    <property type="molecule type" value="Genomic_DNA"/>
</dbReference>
<feature type="transmembrane region" description="Helical" evidence="5">
    <location>
        <begin position="1530"/>
        <end position="1549"/>
    </location>
</feature>
<feature type="domain" description="Collagen binding" evidence="6">
    <location>
        <begin position="305"/>
        <end position="425"/>
    </location>
</feature>
<keyword evidence="5" id="KW-0472">Membrane</keyword>
<dbReference type="Pfam" id="PF17802">
    <property type="entry name" value="SpaA"/>
    <property type="match status" value="4"/>
</dbReference>
<reference evidence="8" key="1">
    <citation type="submission" date="2020-09" db="EMBL/GenBank/DDBJ databases">
        <title>Bacillus faecalis sp. nov., a moderately halophilic bacterium isolated from cow faeces.</title>
        <authorList>
            <person name="Jiang L."/>
            <person name="Lee J."/>
        </authorList>
    </citation>
    <scope>NUCLEOTIDE SEQUENCE</scope>
    <source>
        <strain evidence="8">AGMB 02131</strain>
    </source>
</reference>
<accession>A0A927HBM3</accession>
<evidence type="ECO:0000313" key="9">
    <source>
        <dbReference type="Proteomes" id="UP000602076"/>
    </source>
</evidence>
<feature type="domain" description="SpaA-like prealbumin fold" evidence="7">
    <location>
        <begin position="1252"/>
        <end position="1341"/>
    </location>
</feature>
<keyword evidence="5" id="KW-0812">Transmembrane</keyword>
<dbReference type="InterPro" id="IPR013783">
    <property type="entry name" value="Ig-like_fold"/>
</dbReference>
<evidence type="ECO:0000256" key="2">
    <source>
        <dbReference type="ARBA" id="ARBA00022525"/>
    </source>
</evidence>
<keyword evidence="9" id="KW-1185">Reference proteome</keyword>
<dbReference type="PANTHER" id="PTHR36108:SF13">
    <property type="entry name" value="COLOSSIN-B-RELATED"/>
    <property type="match status" value="1"/>
</dbReference>
<dbReference type="SUPFAM" id="SSF49401">
    <property type="entry name" value="Bacterial adhesins"/>
    <property type="match status" value="6"/>
</dbReference>
<evidence type="ECO:0000259" key="7">
    <source>
        <dbReference type="Pfam" id="PF17802"/>
    </source>
</evidence>
<evidence type="ECO:0000259" key="6">
    <source>
        <dbReference type="Pfam" id="PF05737"/>
    </source>
</evidence>
<dbReference type="PANTHER" id="PTHR36108">
    <property type="entry name" value="COLOSSIN-B-RELATED"/>
    <property type="match status" value="1"/>
</dbReference>
<feature type="domain" description="SpaA-like prealbumin fold" evidence="7">
    <location>
        <begin position="1347"/>
        <end position="1434"/>
    </location>
</feature>
<feature type="domain" description="Collagen binding" evidence="6">
    <location>
        <begin position="888"/>
        <end position="1000"/>
    </location>
</feature>
<dbReference type="GO" id="GO:0005518">
    <property type="term" value="F:collagen binding"/>
    <property type="evidence" value="ECO:0007669"/>
    <property type="project" value="InterPro"/>
</dbReference>
<evidence type="ECO:0000256" key="1">
    <source>
        <dbReference type="ARBA" id="ARBA00007257"/>
    </source>
</evidence>
<keyword evidence="8" id="KW-0176">Collagen</keyword>
<dbReference type="Gene3D" id="2.60.40.740">
    <property type="match status" value="5"/>
</dbReference>
<comment type="similarity">
    <text evidence="1">Belongs to the serine-aspartate repeat-containing protein (SDr) family.</text>
</comment>
<keyword evidence="2" id="KW-0964">Secreted</keyword>
<evidence type="ECO:0000256" key="5">
    <source>
        <dbReference type="SAM" id="Phobius"/>
    </source>
</evidence>
<evidence type="ECO:0000256" key="4">
    <source>
        <dbReference type="SAM" id="MobiDB-lite"/>
    </source>
</evidence>
<dbReference type="InterPro" id="IPR041033">
    <property type="entry name" value="SpaA_PFL_dom_1"/>
</dbReference>
<comment type="caution">
    <text evidence="8">The sequence shown here is derived from an EMBL/GenBank/DDBJ whole genome shotgun (WGS) entry which is preliminary data.</text>
</comment>
<dbReference type="RefSeq" id="WP_190998278.1">
    <property type="nucleotide sequence ID" value="NZ_JACXSI010000023.1"/>
</dbReference>
<feature type="compositionally biased region" description="Basic and acidic residues" evidence="4">
    <location>
        <begin position="1489"/>
        <end position="1504"/>
    </location>
</feature>
<protein>
    <submittedName>
        <fullName evidence="8">Collagen binding domain-containing protein</fullName>
    </submittedName>
</protein>
<gene>
    <name evidence="8" type="ORF">IEO70_10220</name>
</gene>
<feature type="domain" description="Collagen binding" evidence="6">
    <location>
        <begin position="730"/>
        <end position="868"/>
    </location>
</feature>